<accession>A0AC61S452</accession>
<reference evidence="1" key="1">
    <citation type="submission" date="2019-04" db="EMBL/GenBank/DDBJ databases">
        <title>Microbes associate with the intestines of laboratory mice.</title>
        <authorList>
            <person name="Navarre W."/>
            <person name="Wong E."/>
            <person name="Huang K.C."/>
            <person name="Tropini C."/>
            <person name="Ng K."/>
            <person name="Yu B."/>
        </authorList>
    </citation>
    <scope>NUCLEOTIDE SEQUENCE</scope>
    <source>
        <strain evidence="1">NM86_A22</strain>
    </source>
</reference>
<comment type="caution">
    <text evidence="1">The sequence shown here is derived from an EMBL/GenBank/DDBJ whole genome shotgun (WGS) entry which is preliminary data.</text>
</comment>
<keyword evidence="2" id="KW-1185">Reference proteome</keyword>
<dbReference type="EMBL" id="SSTG01000171">
    <property type="protein sequence ID" value="THG43856.1"/>
    <property type="molecule type" value="Genomic_DNA"/>
</dbReference>
<organism evidence="1 2">
    <name type="scientific">Muribaculum caecicola</name>
    <dbReference type="NCBI Taxonomy" id="3038144"/>
    <lineage>
        <taxon>Bacteria</taxon>
        <taxon>Pseudomonadati</taxon>
        <taxon>Bacteroidota</taxon>
        <taxon>Bacteroidia</taxon>
        <taxon>Bacteroidales</taxon>
        <taxon>Muribaculaceae</taxon>
        <taxon>Muribaculum</taxon>
    </lineage>
</organism>
<proteinExistence type="predicted"/>
<sequence>MLIYSTDPESKLTIGSQAHMAFESGCKWIQLNMPHGSDTVQRKNYVDEVMRFCKGSDIILTIGNDTDLVMETRVHGVHLDAESTPNAPVIRQQLGPHAIIGITSSSVCEIKELKLKADADYALLQLKSLEDAAKFIAELRAGSVTIPVVLRIESDTCVTNGLIHEILHSGANGLLYSSKSDNVGLEIQNILDATNSIKE</sequence>
<name>A0AC61S452_9BACT</name>
<evidence type="ECO:0000313" key="2">
    <source>
        <dbReference type="Proteomes" id="UP000305401"/>
    </source>
</evidence>
<protein>
    <submittedName>
        <fullName evidence="1">Thiamine phosphate synthase</fullName>
    </submittedName>
</protein>
<gene>
    <name evidence="1" type="ORF">E5990_09940</name>
</gene>
<dbReference type="Proteomes" id="UP000305401">
    <property type="component" value="Unassembled WGS sequence"/>
</dbReference>
<evidence type="ECO:0000313" key="1">
    <source>
        <dbReference type="EMBL" id="THG43856.1"/>
    </source>
</evidence>